<dbReference type="PROSITE" id="PS51257">
    <property type="entry name" value="PROKAR_LIPOPROTEIN"/>
    <property type="match status" value="1"/>
</dbReference>
<evidence type="ECO:0000256" key="1">
    <source>
        <dbReference type="PROSITE-ProRule" id="PRU00339"/>
    </source>
</evidence>
<organism evidence="3 4">
    <name type="scientific">Flavobacterium succinicans</name>
    <dbReference type="NCBI Taxonomy" id="29536"/>
    <lineage>
        <taxon>Bacteria</taxon>
        <taxon>Pseudomonadati</taxon>
        <taxon>Bacteroidota</taxon>
        <taxon>Flavobacteriia</taxon>
        <taxon>Flavobacteriales</taxon>
        <taxon>Flavobacteriaceae</taxon>
        <taxon>Flavobacterium</taxon>
    </lineage>
</organism>
<dbReference type="eggNOG" id="COG0457">
    <property type="taxonomic scope" value="Bacteria"/>
</dbReference>
<dbReference type="Pfam" id="PF13181">
    <property type="entry name" value="TPR_8"/>
    <property type="match status" value="1"/>
</dbReference>
<dbReference type="InterPro" id="IPR011990">
    <property type="entry name" value="TPR-like_helical_dom_sf"/>
</dbReference>
<feature type="compositionally biased region" description="Polar residues" evidence="2">
    <location>
        <begin position="460"/>
        <end position="469"/>
    </location>
</feature>
<dbReference type="AlphaFoldDB" id="A0A1I4R3W2"/>
<dbReference type="EMBL" id="FOUT01000001">
    <property type="protein sequence ID" value="SFM46988.1"/>
    <property type="molecule type" value="Genomic_DNA"/>
</dbReference>
<reference evidence="4" key="1">
    <citation type="submission" date="2016-10" db="EMBL/GenBank/DDBJ databases">
        <authorList>
            <person name="Varghese N."/>
            <person name="Submissions S."/>
        </authorList>
    </citation>
    <scope>NUCLEOTIDE SEQUENCE [LARGE SCALE GENOMIC DNA]</scope>
    <source>
        <strain evidence="4">DSM 4002</strain>
    </source>
</reference>
<feature type="repeat" description="TPR" evidence="1">
    <location>
        <begin position="237"/>
        <end position="270"/>
    </location>
</feature>
<dbReference type="InterPro" id="IPR019734">
    <property type="entry name" value="TPR_rpt"/>
</dbReference>
<gene>
    <name evidence="3" type="ORF">SAMN05444143_101182</name>
</gene>
<accession>A0A1I4R3W2</accession>
<dbReference type="PROSITE" id="PS50005">
    <property type="entry name" value="TPR"/>
    <property type="match status" value="1"/>
</dbReference>
<name>A0A1I4R3W2_9FLAO</name>
<dbReference type="STRING" id="29536.FLB_21100"/>
<keyword evidence="1" id="KW-0802">TPR repeat</keyword>
<keyword evidence="4" id="KW-1185">Reference proteome</keyword>
<feature type="region of interest" description="Disordered" evidence="2">
    <location>
        <begin position="458"/>
        <end position="490"/>
    </location>
</feature>
<dbReference type="Proteomes" id="UP000182961">
    <property type="component" value="Unassembled WGS sequence"/>
</dbReference>
<evidence type="ECO:0000256" key="2">
    <source>
        <dbReference type="SAM" id="MobiDB-lite"/>
    </source>
</evidence>
<protein>
    <submittedName>
        <fullName evidence="3">Protein involved in gliding motility SprE</fullName>
    </submittedName>
</protein>
<dbReference type="SUPFAM" id="SSF48452">
    <property type="entry name" value="TPR-like"/>
    <property type="match status" value="1"/>
</dbReference>
<sequence>MIKRFLLKTTGCKPIFILLFFVFLIACSTKRNTFLARNSHALSTKYNILYNGQIGLDKGINGLTSGNKDNFWELLPIERMQLSESTTAEDKPKNTDFELAETKATKAIQKHSMNIGGREVNYQMDKAYLLLGKARYYDQRFVPALDAFNYILYKYPESDKIYEAKVWREKTNMRLGNDALVVKNINKLLKDEEFKDQPFADANALLAEAFLNLEQKDSAVAKLKIAVDYTKINEERARYRFILGQLYQELGKRDSALFCYDAVIDMNRNAKREYIIQSYARKAQLFDYETGDPNAFVAIYNELMEDRENRPFLDVIYHNMGLFYDNYKKPDSAVIFYKTSLKNQPKEPYLTASNYRNIGNIYFKATDYTLAAKYYDSTLVKLNPKTREFYKIQKKRKDLDEAIRLETSTKRNDSILKVLAFSPTEREDYFGKYIVTIKKQDSIKRVEAEKQKQKLANIERNLSASSSDPSVVPTGPGLPNKNAFLPPSDTQQSESTNTFYFYNPKTVAFGKVEFRKTFGNRALVENWMFSSVKKGATNTSVEETADTEIVVEKAVEDPRYTLAYYLEQLPVSASAMDSINRERNLGYYQLGVVYKEKFKEYELAIGKLEQLLTFQPEDKLIPPTLYNLYKMYESKATLQAERVKKAITAQYPDSRYARILNDPTFDSSKDKESPENTYKMCYEWFKEDKFSEVIQRCNQMIEQLTGEEIVAKFELLKANTLGKIKGLPAYKEAMQYVAVTYAATEEGKTAGDIVSTQIPILERMAFSTVESKNWKVIFRIPIEDYKQEQAIEQWIKNFVAKENLENLYYTCDNYTDTERIICWHGFTSQWYANDVSVIFNKTGSPSEIQKAIPISNENYSIVQMKKNLDSYLVPKTP</sequence>
<evidence type="ECO:0000313" key="4">
    <source>
        <dbReference type="Proteomes" id="UP000182961"/>
    </source>
</evidence>
<evidence type="ECO:0000313" key="3">
    <source>
        <dbReference type="EMBL" id="SFM46988.1"/>
    </source>
</evidence>
<dbReference type="SMART" id="SM00028">
    <property type="entry name" value="TPR"/>
    <property type="match status" value="6"/>
</dbReference>
<proteinExistence type="predicted"/>
<dbReference type="Gene3D" id="1.25.40.10">
    <property type="entry name" value="Tetratricopeptide repeat domain"/>
    <property type="match status" value="4"/>
</dbReference>